<dbReference type="EMBL" id="JRFJ01000002">
    <property type="protein sequence ID" value="KHJ54583.1"/>
    <property type="molecule type" value="Genomic_DNA"/>
</dbReference>
<evidence type="ECO:0000313" key="1">
    <source>
        <dbReference type="EMBL" id="KHJ54583.1"/>
    </source>
</evidence>
<dbReference type="Proteomes" id="UP000030826">
    <property type="component" value="Unassembled WGS sequence"/>
</dbReference>
<proteinExistence type="predicted"/>
<accession>A0A0B1Q1B4</accession>
<gene>
    <name evidence="1" type="ORF">LA66_08255</name>
</gene>
<protein>
    <submittedName>
        <fullName evidence="1">Uncharacterized protein</fullName>
    </submittedName>
</protein>
<name>A0A0B1Q1B4_9HYPH</name>
<evidence type="ECO:0000313" key="2">
    <source>
        <dbReference type="Proteomes" id="UP000030826"/>
    </source>
</evidence>
<organism evidence="1 2">
    <name type="scientific">Aureimonas altamirensis</name>
    <dbReference type="NCBI Taxonomy" id="370622"/>
    <lineage>
        <taxon>Bacteria</taxon>
        <taxon>Pseudomonadati</taxon>
        <taxon>Pseudomonadota</taxon>
        <taxon>Alphaproteobacteria</taxon>
        <taxon>Hyphomicrobiales</taxon>
        <taxon>Aurantimonadaceae</taxon>
        <taxon>Aureimonas</taxon>
    </lineage>
</organism>
<dbReference type="AlphaFoldDB" id="A0A0B1Q1B4"/>
<comment type="caution">
    <text evidence="1">The sequence shown here is derived from an EMBL/GenBank/DDBJ whole genome shotgun (WGS) entry which is preliminary data.</text>
</comment>
<sequence length="71" mass="8079">MDGEGYCIALSHWNHLGAALHPRTLFCQNKLAPGKITSRLRKQESNLNRKCKFAVEVLVKAVEIPRHILEQ</sequence>
<reference evidence="1 2" key="1">
    <citation type="submission" date="2014-09" db="EMBL/GenBank/DDBJ databases">
        <title>Isolation and characterization of Aurantimonas altamirensis ON-56566 from clinical sample following a dog bite.</title>
        <authorList>
            <person name="Eshaghi A."/>
            <person name="Li A."/>
            <person name="Shahinas D."/>
            <person name="Bahn P."/>
            <person name="Kus J.V."/>
            <person name="Patel S.N."/>
        </authorList>
    </citation>
    <scope>NUCLEOTIDE SEQUENCE [LARGE SCALE GENOMIC DNA]</scope>
    <source>
        <strain evidence="1 2">ON-56566</strain>
    </source>
</reference>